<proteinExistence type="predicted"/>
<evidence type="ECO:0000259" key="3">
    <source>
        <dbReference type="Pfam" id="PF02749"/>
    </source>
</evidence>
<dbReference type="InterPro" id="IPR002638">
    <property type="entry name" value="Quinolinate_PRibosylTrfase_C"/>
</dbReference>
<name>A0A378XEQ6_9BURK</name>
<dbReference type="GO" id="GO:0009435">
    <property type="term" value="P:NAD+ biosynthetic process"/>
    <property type="evidence" value="ECO:0007669"/>
    <property type="project" value="InterPro"/>
</dbReference>
<dbReference type="GO" id="GO:0005737">
    <property type="term" value="C:cytoplasm"/>
    <property type="evidence" value="ECO:0007669"/>
    <property type="project" value="TreeGrafter"/>
</dbReference>
<dbReference type="Pfam" id="PF02749">
    <property type="entry name" value="QRPTase_N"/>
    <property type="match status" value="1"/>
</dbReference>
<keyword evidence="7" id="KW-1185">Reference proteome</keyword>
<evidence type="ECO:0000313" key="7">
    <source>
        <dbReference type="Proteomes" id="UP000594903"/>
    </source>
</evidence>
<evidence type="ECO:0000313" key="6">
    <source>
        <dbReference type="Proteomes" id="UP000254603"/>
    </source>
</evidence>
<dbReference type="RefSeq" id="WP_018574980.1">
    <property type="nucleotide sequence ID" value="NZ_CP065725.1"/>
</dbReference>
<reference evidence="4 7" key="2">
    <citation type="submission" date="2020-12" db="EMBL/GenBank/DDBJ databases">
        <title>FDA dAtabase for Regulatory Grade micrObial Sequences (FDA-ARGOS): Supporting development and validation of Infectious Disease Dx tests.</title>
        <authorList>
            <person name="Sproer C."/>
            <person name="Gronow S."/>
            <person name="Severitt S."/>
            <person name="Schroder I."/>
            <person name="Tallon L."/>
            <person name="Sadzewicz L."/>
            <person name="Zhao X."/>
            <person name="Boylan J."/>
            <person name="Ott S."/>
            <person name="Bowen H."/>
            <person name="Vavikolanu K."/>
            <person name="Mehta A."/>
            <person name="Aluvathingal J."/>
            <person name="Nadendla S."/>
            <person name="Lowell S."/>
            <person name="Myers T."/>
            <person name="Yan Y."/>
            <person name="Sichtig H."/>
        </authorList>
    </citation>
    <scope>NUCLEOTIDE SEQUENCE [LARGE SCALE GENOMIC DNA]</scope>
    <source>
        <strain evidence="4 7">FDAARGOS_872</strain>
    </source>
</reference>
<reference evidence="5 6" key="1">
    <citation type="submission" date="2018-06" db="EMBL/GenBank/DDBJ databases">
        <authorList>
            <consortium name="Pathogen Informatics"/>
            <person name="Doyle S."/>
        </authorList>
    </citation>
    <scope>NUCLEOTIDE SEQUENCE [LARGE SCALE GENOMIC DNA]</scope>
    <source>
        <strain evidence="5 6">NCTC11997</strain>
    </source>
</reference>
<dbReference type="Proteomes" id="UP000594903">
    <property type="component" value="Chromosome"/>
</dbReference>
<dbReference type="InterPro" id="IPR022412">
    <property type="entry name" value="Quinolinate_PRibosylTrfase_N"/>
</dbReference>
<evidence type="ECO:0000259" key="2">
    <source>
        <dbReference type="Pfam" id="PF01729"/>
    </source>
</evidence>
<evidence type="ECO:0000313" key="4">
    <source>
        <dbReference type="EMBL" id="QPT40571.1"/>
    </source>
</evidence>
<dbReference type="EMBL" id="UGSB01000001">
    <property type="protein sequence ID" value="SUA51519.1"/>
    <property type="molecule type" value="Genomic_DNA"/>
</dbReference>
<evidence type="ECO:0000256" key="1">
    <source>
        <dbReference type="ARBA" id="ARBA00022679"/>
    </source>
</evidence>
<feature type="domain" description="Quinolinate phosphoribosyl transferase C-terminal" evidence="2">
    <location>
        <begin position="88"/>
        <end position="128"/>
    </location>
</feature>
<dbReference type="GO" id="GO:0004514">
    <property type="term" value="F:nicotinate-nucleotide diphosphorylase (carboxylating) activity"/>
    <property type="evidence" value="ECO:0007669"/>
    <property type="project" value="InterPro"/>
</dbReference>
<dbReference type="STRING" id="1122619.GCA_000373745_01804"/>
<dbReference type="Gene3D" id="3.90.1170.20">
    <property type="entry name" value="Quinolinate phosphoribosyl transferase, N-terminal domain"/>
    <property type="match status" value="1"/>
</dbReference>
<dbReference type="InterPro" id="IPR027277">
    <property type="entry name" value="NadC/ModD"/>
</dbReference>
<dbReference type="SUPFAM" id="SSF54675">
    <property type="entry name" value="Nicotinate/Quinolinate PRTase N-terminal domain-like"/>
    <property type="match status" value="1"/>
</dbReference>
<gene>
    <name evidence="4" type="ORF">I6G29_02975</name>
    <name evidence="5" type="ORF">NCTC11997_00641</name>
</gene>
<dbReference type="EMBL" id="CP065725">
    <property type="protein sequence ID" value="QPT40571.1"/>
    <property type="molecule type" value="Genomic_DNA"/>
</dbReference>
<organism evidence="5 6">
    <name type="scientific">Oligella ureolytica</name>
    <dbReference type="NCBI Taxonomy" id="90244"/>
    <lineage>
        <taxon>Bacteria</taxon>
        <taxon>Pseudomonadati</taxon>
        <taxon>Pseudomonadota</taxon>
        <taxon>Betaproteobacteria</taxon>
        <taxon>Burkholderiales</taxon>
        <taxon>Alcaligenaceae</taxon>
        <taxon>Oligella</taxon>
    </lineage>
</organism>
<keyword evidence="1" id="KW-0808">Transferase</keyword>
<evidence type="ECO:0000313" key="5">
    <source>
        <dbReference type="EMBL" id="SUA51519.1"/>
    </source>
</evidence>
<dbReference type="InterPro" id="IPR036068">
    <property type="entry name" value="Nicotinate_pribotase-like_C"/>
</dbReference>
<dbReference type="PANTHER" id="PTHR32179">
    <property type="entry name" value="NICOTINATE-NUCLEOTIDE PYROPHOSPHORYLASE [CARBOXYLATING]"/>
    <property type="match status" value="1"/>
</dbReference>
<dbReference type="SUPFAM" id="SSF51690">
    <property type="entry name" value="Nicotinate/Quinolinate PRTase C-terminal domain-like"/>
    <property type="match status" value="1"/>
</dbReference>
<dbReference type="OrthoDB" id="8216773at2"/>
<feature type="domain" description="Quinolinate phosphoribosyl transferase N-terminal" evidence="3">
    <location>
        <begin position="3"/>
        <end position="86"/>
    </location>
</feature>
<sequence>MGDLTTRCLGLEKHQGMICFVNRQATVTSGIKLAKHLLDKLGLRTTESLDDGMPIAQGQPLLIATGDIDALHQGWKVVQNILEWTCGVAQYTAQMVAQARSVNPNIQIACTRKSIPGTRLLSTAALRVEQIH</sequence>
<accession>A0A378XEQ6</accession>
<dbReference type="GO" id="GO:0034213">
    <property type="term" value="P:quinolinate catabolic process"/>
    <property type="evidence" value="ECO:0007669"/>
    <property type="project" value="TreeGrafter"/>
</dbReference>
<dbReference type="InterPro" id="IPR037128">
    <property type="entry name" value="Quinolinate_PRibosylTase_N_sf"/>
</dbReference>
<dbReference type="AlphaFoldDB" id="A0A378XEQ6"/>
<dbReference type="Proteomes" id="UP000254603">
    <property type="component" value="Unassembled WGS sequence"/>
</dbReference>
<protein>
    <submittedName>
        <fullName evidence="5">Molybdenum transport protein ModD</fullName>
    </submittedName>
</protein>
<dbReference type="Pfam" id="PF01729">
    <property type="entry name" value="QRPTase_C"/>
    <property type="match status" value="1"/>
</dbReference>
<dbReference type="PANTHER" id="PTHR32179:SF4">
    <property type="entry name" value="PYROPHOSPHORYLASE MODD-RELATED"/>
    <property type="match status" value="1"/>
</dbReference>